<dbReference type="EMBL" id="WHLY01000002">
    <property type="protein sequence ID" value="MPR36280.1"/>
    <property type="molecule type" value="Genomic_DNA"/>
</dbReference>
<reference evidence="1 2" key="1">
    <citation type="submission" date="2019-10" db="EMBL/GenBank/DDBJ databases">
        <title>Draft Genome Sequence of Cytophagaceae sp. SJW1-29.</title>
        <authorList>
            <person name="Choi A."/>
        </authorList>
    </citation>
    <scope>NUCLEOTIDE SEQUENCE [LARGE SCALE GENOMIC DNA]</scope>
    <source>
        <strain evidence="1 2">SJW1-29</strain>
    </source>
</reference>
<name>A0A7C9BHV8_9BACT</name>
<evidence type="ECO:0000313" key="1">
    <source>
        <dbReference type="EMBL" id="MPR36280.1"/>
    </source>
</evidence>
<protein>
    <recommendedName>
        <fullName evidence="3">Bacteriocin-protection protein</fullName>
    </recommendedName>
</protein>
<dbReference type="Proteomes" id="UP000479293">
    <property type="component" value="Unassembled WGS sequence"/>
</dbReference>
<gene>
    <name evidence="1" type="ORF">GBK04_23780</name>
</gene>
<evidence type="ECO:0008006" key="3">
    <source>
        <dbReference type="Google" id="ProtNLM"/>
    </source>
</evidence>
<proteinExistence type="predicted"/>
<organism evidence="1 2">
    <name type="scientific">Salmonirosea aquatica</name>
    <dbReference type="NCBI Taxonomy" id="2654236"/>
    <lineage>
        <taxon>Bacteria</taxon>
        <taxon>Pseudomonadati</taxon>
        <taxon>Bacteroidota</taxon>
        <taxon>Cytophagia</taxon>
        <taxon>Cytophagales</taxon>
        <taxon>Spirosomataceae</taxon>
        <taxon>Salmonirosea</taxon>
    </lineage>
</organism>
<dbReference type="AlphaFoldDB" id="A0A7C9BHV8"/>
<keyword evidence="2" id="KW-1185">Reference proteome</keyword>
<comment type="caution">
    <text evidence="1">The sequence shown here is derived from an EMBL/GenBank/DDBJ whole genome shotgun (WGS) entry which is preliminary data.</text>
</comment>
<accession>A0A7C9BHV8</accession>
<dbReference type="Pfam" id="PF13376">
    <property type="entry name" value="OmdA"/>
    <property type="match status" value="1"/>
</dbReference>
<evidence type="ECO:0000313" key="2">
    <source>
        <dbReference type="Proteomes" id="UP000479293"/>
    </source>
</evidence>
<sequence>MPKEAIETFYPASPQEWRQWLLENHQSKQCIWLIFYKKKSGRPSITWSEAVDQAICFGWIDSTARPIDEEKFMQYFCKRKPNSVWSKVNKGKVLRLINDGLMMQAGMDSIETAKRNGSWSILDEVEELIIPHDLEKEFSAHPGAADFFDSLSKSTRKSILQWLVMAKRQETRQNRMKEIAESAAQKLKPGPFR</sequence>
<dbReference type="RefSeq" id="WP_152764042.1">
    <property type="nucleotide sequence ID" value="NZ_WHLY01000002.1"/>
</dbReference>